<dbReference type="AlphaFoldDB" id="A0A644WT63"/>
<reference evidence="1" key="1">
    <citation type="submission" date="2019-08" db="EMBL/GenBank/DDBJ databases">
        <authorList>
            <person name="Kucharzyk K."/>
            <person name="Murdoch R.W."/>
            <person name="Higgins S."/>
            <person name="Loffler F."/>
        </authorList>
    </citation>
    <scope>NUCLEOTIDE SEQUENCE</scope>
</reference>
<evidence type="ECO:0000313" key="1">
    <source>
        <dbReference type="EMBL" id="MPM06909.1"/>
    </source>
</evidence>
<dbReference type="EMBL" id="VSSQ01001278">
    <property type="protein sequence ID" value="MPM06909.1"/>
    <property type="molecule type" value="Genomic_DNA"/>
</dbReference>
<organism evidence="1">
    <name type="scientific">bioreactor metagenome</name>
    <dbReference type="NCBI Taxonomy" id="1076179"/>
    <lineage>
        <taxon>unclassified sequences</taxon>
        <taxon>metagenomes</taxon>
        <taxon>ecological metagenomes</taxon>
    </lineage>
</organism>
<comment type="caution">
    <text evidence="1">The sequence shown here is derived from an EMBL/GenBank/DDBJ whole genome shotgun (WGS) entry which is preliminary data.</text>
</comment>
<gene>
    <name evidence="1" type="ORF">SDC9_53212</name>
</gene>
<protein>
    <submittedName>
        <fullName evidence="1">Uncharacterized protein</fullName>
    </submittedName>
</protein>
<sequence length="183" mass="21443">MILITVENTDKHIFFIGTPADIGQILIFRFAGFHEDRFSAGNIINAQCHLMTRHSCHRIFCVFNFSNPRIYIHQGIIGHHGFIHAVKCHFISGRRPENSFLNTKFIAMHSLSAHHTFILFTCDSLFSSIDRNIQIVFQRIGRHVFCRAEVKIFSILVPRIFHFRFFCNHIHFHPFVFINNADF</sequence>
<name>A0A644WT63_9ZZZZ</name>
<proteinExistence type="predicted"/>
<accession>A0A644WT63</accession>